<dbReference type="EMBL" id="JAWXXR010000001">
    <property type="protein sequence ID" value="MDX6018602.1"/>
    <property type="molecule type" value="Genomic_DNA"/>
</dbReference>
<keyword evidence="3" id="KW-1185">Reference proteome</keyword>
<protein>
    <recommendedName>
        <fullName evidence="4">HNH endonuclease</fullName>
    </recommendedName>
</protein>
<evidence type="ECO:0000313" key="1">
    <source>
        <dbReference type="EMBL" id="MDX6018602.1"/>
    </source>
</evidence>
<evidence type="ECO:0000313" key="3">
    <source>
        <dbReference type="Proteomes" id="UP001272773"/>
    </source>
</evidence>
<dbReference type="EMBL" id="JAWXXR010000002">
    <property type="protein sequence ID" value="MDX6018671.1"/>
    <property type="molecule type" value="Genomic_DNA"/>
</dbReference>
<comment type="caution">
    <text evidence="1">The sequence shown here is derived from an EMBL/GenBank/DDBJ whole genome shotgun (WGS) entry which is preliminary data.</text>
</comment>
<evidence type="ECO:0000313" key="2">
    <source>
        <dbReference type="EMBL" id="MDX6018671.1"/>
    </source>
</evidence>
<dbReference type="Gene3D" id="1.10.30.50">
    <property type="match status" value="1"/>
</dbReference>
<accession>A0ABU4QGQ8</accession>
<sequence>MSEQERNKERSEHRQFLMTMSGGVYEREDLEEIFRIQEGNCYFTGTPLSDDEKNYSLDHLKPVCREGSCWPENLAYVLKAVNQEKHDKSKGAYWSVLEKRHGTDWVNERKSIAKEIDKKRKLIDKKRKLTVDMLLKSFQGHLSDKYPGSEIDFSLTQHGLRLMVNDVVVFFDPGFIRKKRKFKDASYFEGIVQSIIGRG</sequence>
<gene>
    <name evidence="1" type="ORF">SIL79_20240</name>
    <name evidence="2" type="ORF">SIL79_20595</name>
</gene>
<proteinExistence type="predicted"/>
<dbReference type="RefSeq" id="WP_319619925.1">
    <property type="nucleotide sequence ID" value="NZ_JAWXXR010000001.1"/>
</dbReference>
<dbReference type="Proteomes" id="UP001272773">
    <property type="component" value="Unassembled WGS sequence"/>
</dbReference>
<name>A0ABU4QGQ8_9GAMM</name>
<evidence type="ECO:0008006" key="4">
    <source>
        <dbReference type="Google" id="ProtNLM"/>
    </source>
</evidence>
<reference evidence="1 3" key="1">
    <citation type="submission" date="2023-11" db="EMBL/GenBank/DDBJ databases">
        <title>MicrobeMod: A computational toolkit for identifying prokaryotic methylation and restriction-modification with nanopore sequencing.</title>
        <authorList>
            <person name="Crits-Christoph A."/>
            <person name="Kang S.C."/>
            <person name="Lee H."/>
            <person name="Ostrov N."/>
        </authorList>
    </citation>
    <scope>NUCLEOTIDE SEQUENCE [LARGE SCALE GENOMIC DNA]</scope>
    <source>
        <strain evidence="1 3">ATCC BAA-2732</strain>
    </source>
</reference>
<dbReference type="GeneID" id="88625961"/>
<organism evidence="1 3">
    <name type="scientific">Shewanella indica</name>
    <dbReference type="NCBI Taxonomy" id="768528"/>
    <lineage>
        <taxon>Bacteria</taxon>
        <taxon>Pseudomonadati</taxon>
        <taxon>Pseudomonadota</taxon>
        <taxon>Gammaproteobacteria</taxon>
        <taxon>Alteromonadales</taxon>
        <taxon>Shewanellaceae</taxon>
        <taxon>Shewanella</taxon>
    </lineage>
</organism>